<evidence type="ECO:0000313" key="1">
    <source>
        <dbReference type="EMBL" id="CRH06500.1"/>
    </source>
</evidence>
<dbReference type="InterPro" id="IPR010921">
    <property type="entry name" value="Trp_repressor/repl_initiator"/>
</dbReference>
<evidence type="ECO:0008006" key="2">
    <source>
        <dbReference type="Google" id="ProtNLM"/>
    </source>
</evidence>
<proteinExistence type="predicted"/>
<dbReference type="GO" id="GO:0006313">
    <property type="term" value="P:DNA transposition"/>
    <property type="evidence" value="ECO:0007669"/>
    <property type="project" value="InterPro"/>
</dbReference>
<reference evidence="1" key="1">
    <citation type="submission" date="2015-04" db="EMBL/GenBank/DDBJ databases">
        <authorList>
            <person name="Syromyatnikov M.Y."/>
            <person name="Popov V.N."/>
        </authorList>
    </citation>
    <scope>NUCLEOTIDE SEQUENCE</scope>
    <source>
        <strain evidence="1">MO-1</strain>
    </source>
</reference>
<dbReference type="InterPro" id="IPR002514">
    <property type="entry name" value="Transposase_8"/>
</dbReference>
<name>A0A1S7LHR9_MAGMO</name>
<dbReference type="GO" id="GO:0043565">
    <property type="term" value="F:sequence-specific DNA binding"/>
    <property type="evidence" value="ECO:0007669"/>
    <property type="project" value="InterPro"/>
</dbReference>
<protein>
    <recommendedName>
        <fullName evidence="2">Transposase</fullName>
    </recommendedName>
</protein>
<dbReference type="InterPro" id="IPR036388">
    <property type="entry name" value="WH-like_DNA-bd_sf"/>
</dbReference>
<dbReference type="Pfam" id="PF01527">
    <property type="entry name" value="HTH_Tnp_1"/>
    <property type="match status" value="1"/>
</dbReference>
<dbReference type="Gene3D" id="1.10.10.10">
    <property type="entry name" value="Winged helix-like DNA-binding domain superfamily/Winged helix DNA-binding domain"/>
    <property type="match status" value="1"/>
</dbReference>
<dbReference type="AlphaFoldDB" id="A0A1S7LHR9"/>
<gene>
    <name evidence="1" type="ORF">MAGMO_2340</name>
</gene>
<dbReference type="SUPFAM" id="SSF48295">
    <property type="entry name" value="TrpR-like"/>
    <property type="match status" value="1"/>
</dbReference>
<sequence>MKKTSNYSPEFRAEAVKLILEQGLSLEVAS</sequence>
<dbReference type="EMBL" id="LO017727">
    <property type="protein sequence ID" value="CRH06500.1"/>
    <property type="molecule type" value="Genomic_DNA"/>
</dbReference>
<accession>A0A1S7LHR9</accession>
<organism evidence="1">
    <name type="scientific">Magnetococcus massalia (strain MO-1)</name>
    <dbReference type="NCBI Taxonomy" id="451514"/>
    <lineage>
        <taxon>Bacteria</taxon>
        <taxon>Pseudomonadati</taxon>
        <taxon>Pseudomonadota</taxon>
        <taxon>Magnetococcia</taxon>
        <taxon>Magnetococcales</taxon>
        <taxon>Magnetococcaceae</taxon>
        <taxon>Magnetococcus</taxon>
    </lineage>
</organism>
<dbReference type="GO" id="GO:0004803">
    <property type="term" value="F:transposase activity"/>
    <property type="evidence" value="ECO:0007669"/>
    <property type="project" value="InterPro"/>
</dbReference>